<accession>A0ABM8VUT7</accession>
<keyword evidence="3" id="KW-1185">Reference proteome</keyword>
<name>A0ABM8VUT7_9BACL</name>
<evidence type="ECO:0000259" key="1">
    <source>
        <dbReference type="Pfam" id="PF12867"/>
    </source>
</evidence>
<feature type="domain" description="DinB-like" evidence="1">
    <location>
        <begin position="15"/>
        <end position="136"/>
    </location>
</feature>
<gene>
    <name evidence="2" type="ORF">PAECIP111802_07272</name>
</gene>
<comment type="caution">
    <text evidence="2">The sequence shown here is derived from an EMBL/GenBank/DDBJ whole genome shotgun (WGS) entry which is preliminary data.</text>
</comment>
<reference evidence="2 3" key="1">
    <citation type="submission" date="2021-06" db="EMBL/GenBank/DDBJ databases">
        <authorList>
            <person name="Criscuolo A."/>
        </authorList>
    </citation>
    <scope>NUCLEOTIDE SEQUENCE [LARGE SCALE GENOMIC DNA]</scope>
    <source>
        <strain evidence="3">CIP 111802</strain>
    </source>
</reference>
<evidence type="ECO:0000313" key="2">
    <source>
        <dbReference type="EMBL" id="CAG7659018.1"/>
    </source>
</evidence>
<dbReference type="EMBL" id="CAJVCE010000054">
    <property type="protein sequence ID" value="CAG7659018.1"/>
    <property type="molecule type" value="Genomic_DNA"/>
</dbReference>
<dbReference type="Pfam" id="PF12867">
    <property type="entry name" value="DinB_2"/>
    <property type="match status" value="1"/>
</dbReference>
<proteinExistence type="predicted"/>
<dbReference type="InterPro" id="IPR024775">
    <property type="entry name" value="DinB-like"/>
</dbReference>
<organism evidence="2 3">
    <name type="scientific">Paenibacillus allorhizosphaerae</name>
    <dbReference type="NCBI Taxonomy" id="2849866"/>
    <lineage>
        <taxon>Bacteria</taxon>
        <taxon>Bacillati</taxon>
        <taxon>Bacillota</taxon>
        <taxon>Bacilli</taxon>
        <taxon>Bacillales</taxon>
        <taxon>Paenibacillaceae</taxon>
        <taxon>Paenibacillus</taxon>
    </lineage>
</organism>
<dbReference type="Proteomes" id="UP000730618">
    <property type="component" value="Unassembled WGS sequence"/>
</dbReference>
<evidence type="ECO:0000313" key="3">
    <source>
        <dbReference type="Proteomes" id="UP000730618"/>
    </source>
</evidence>
<protein>
    <recommendedName>
        <fullName evidence="1">DinB-like domain-containing protein</fullName>
    </recommendedName>
</protein>
<sequence length="151" mass="17170">MFRIMEMGRTSLVGEVLKCPVDKRNIVPEGFHNSLHWQLGHISTVTDEIVFGKSGEVWSVPTEFKAFFEYGTKPSTWTAEPPPWDDVLFQLTDQMANIRKVFAGKLDVKVKTNPFKGETVEELLLFNLFHESIHSGNILAMLKCFGVRTPI</sequence>